<comment type="caution">
    <text evidence="3">The sequence shown here is derived from an EMBL/GenBank/DDBJ whole genome shotgun (WGS) entry which is preliminary data.</text>
</comment>
<evidence type="ECO:0008006" key="5">
    <source>
        <dbReference type="Google" id="ProtNLM"/>
    </source>
</evidence>
<reference evidence="3" key="1">
    <citation type="submission" date="2021-08" db="EMBL/GenBank/DDBJ databases">
        <authorList>
            <person name="Misof B."/>
            <person name="Oliver O."/>
            <person name="Podsiadlowski L."/>
            <person name="Donath A."/>
            <person name="Peters R."/>
            <person name="Mayer C."/>
            <person name="Rust J."/>
            <person name="Gunkel S."/>
            <person name="Lesny P."/>
            <person name="Martin S."/>
            <person name="Oeyen J.P."/>
            <person name="Petersen M."/>
            <person name="Panagiotis P."/>
            <person name="Wilbrandt J."/>
            <person name="Tanja T."/>
        </authorList>
    </citation>
    <scope>NUCLEOTIDE SEQUENCE</scope>
    <source>
        <strain evidence="3">GBR_01_08_01A</strain>
        <tissue evidence="3">Thorax + abdomen</tissue>
    </source>
</reference>
<keyword evidence="2" id="KW-0732">Signal</keyword>
<evidence type="ECO:0000313" key="4">
    <source>
        <dbReference type="Proteomes" id="UP001258017"/>
    </source>
</evidence>
<feature type="chain" id="PRO_5042230052" description="Venom protein" evidence="2">
    <location>
        <begin position="20"/>
        <end position="239"/>
    </location>
</feature>
<protein>
    <recommendedName>
        <fullName evidence="5">Venom protein</fullName>
    </recommendedName>
</protein>
<accession>A0AAD9VNQ9</accession>
<gene>
    <name evidence="3" type="ORF">KPH14_006225</name>
</gene>
<organism evidence="3 4">
    <name type="scientific">Odynerus spinipes</name>
    <dbReference type="NCBI Taxonomy" id="1348599"/>
    <lineage>
        <taxon>Eukaryota</taxon>
        <taxon>Metazoa</taxon>
        <taxon>Ecdysozoa</taxon>
        <taxon>Arthropoda</taxon>
        <taxon>Hexapoda</taxon>
        <taxon>Insecta</taxon>
        <taxon>Pterygota</taxon>
        <taxon>Neoptera</taxon>
        <taxon>Endopterygota</taxon>
        <taxon>Hymenoptera</taxon>
        <taxon>Apocrita</taxon>
        <taxon>Aculeata</taxon>
        <taxon>Vespoidea</taxon>
        <taxon>Vespidae</taxon>
        <taxon>Eumeninae</taxon>
        <taxon>Odynerus</taxon>
    </lineage>
</organism>
<keyword evidence="4" id="KW-1185">Reference proteome</keyword>
<name>A0AAD9VNQ9_9HYME</name>
<reference evidence="3" key="2">
    <citation type="journal article" date="2023" name="Commun. Biol.">
        <title>Intrasexual cuticular hydrocarbon dimorphism in a wasp sheds light on hydrocarbon biosynthesis genes in Hymenoptera.</title>
        <authorList>
            <person name="Moris V.C."/>
            <person name="Podsiadlowski L."/>
            <person name="Martin S."/>
            <person name="Oeyen J.P."/>
            <person name="Donath A."/>
            <person name="Petersen M."/>
            <person name="Wilbrandt J."/>
            <person name="Misof B."/>
            <person name="Liedtke D."/>
            <person name="Thamm M."/>
            <person name="Scheiner R."/>
            <person name="Schmitt T."/>
            <person name="Niehuis O."/>
        </authorList>
    </citation>
    <scope>NUCLEOTIDE SEQUENCE</scope>
    <source>
        <strain evidence="3">GBR_01_08_01A</strain>
    </source>
</reference>
<proteinExistence type="predicted"/>
<sequence>MKIVPFLCVVVLCVNQVIGMKLEEVKENLKRLEEEIKVSKGKVDNAIRDINKYRNNLQFNFNSKITARQLQDVTTIRCMTDLLLEEIRVFVADAKAQGKKPEKCYENSQVETTIASTNGYNSLDKCTKEAKGYIDGAQTSIDNVLATGQALLVELDRIYPDCYSRLPRIMLKCVTRKMEKTNVTLKAFESSAASVETNGETAFNQGYLYGIACYRDVVAKTRESVRNIRASSEYCIGKS</sequence>
<feature type="signal peptide" evidence="2">
    <location>
        <begin position="1"/>
        <end position="19"/>
    </location>
</feature>
<feature type="coiled-coil region" evidence="1">
    <location>
        <begin position="15"/>
        <end position="49"/>
    </location>
</feature>
<keyword evidence="1" id="KW-0175">Coiled coil</keyword>
<dbReference type="Proteomes" id="UP001258017">
    <property type="component" value="Unassembled WGS sequence"/>
</dbReference>
<dbReference type="AlphaFoldDB" id="A0AAD9VNQ9"/>
<evidence type="ECO:0000313" key="3">
    <source>
        <dbReference type="EMBL" id="KAK2580487.1"/>
    </source>
</evidence>
<evidence type="ECO:0000256" key="2">
    <source>
        <dbReference type="SAM" id="SignalP"/>
    </source>
</evidence>
<dbReference type="EMBL" id="JAIFRP010000053">
    <property type="protein sequence ID" value="KAK2580487.1"/>
    <property type="molecule type" value="Genomic_DNA"/>
</dbReference>
<evidence type="ECO:0000256" key="1">
    <source>
        <dbReference type="SAM" id="Coils"/>
    </source>
</evidence>